<reference evidence="2 3" key="1">
    <citation type="journal article" date="2018" name="Front. Plant Sci.">
        <title>Red Clover (Trifolium pratense) and Zigzag Clover (T. medium) - A Picture of Genomic Similarities and Differences.</title>
        <authorList>
            <person name="Dluhosova J."/>
            <person name="Istvanek J."/>
            <person name="Nedelnik J."/>
            <person name="Repkova J."/>
        </authorList>
    </citation>
    <scope>NUCLEOTIDE SEQUENCE [LARGE SCALE GENOMIC DNA]</scope>
    <source>
        <strain evidence="3">cv. 10/8</strain>
        <tissue evidence="2">Leaf</tissue>
    </source>
</reference>
<comment type="caution">
    <text evidence="2">The sequence shown here is derived from an EMBL/GenBank/DDBJ whole genome shotgun (WGS) entry which is preliminary data.</text>
</comment>
<accession>A0A392W6J8</accession>
<dbReference type="Proteomes" id="UP000265520">
    <property type="component" value="Unassembled WGS sequence"/>
</dbReference>
<protein>
    <submittedName>
        <fullName evidence="2">Uncharacterized protein</fullName>
    </submittedName>
</protein>
<feature type="compositionally biased region" description="Low complexity" evidence="1">
    <location>
        <begin position="22"/>
        <end position="31"/>
    </location>
</feature>
<sequence length="31" mass="3210">FELAESKKTAAKATAVEKEAAVDATAEVRSS</sequence>
<evidence type="ECO:0000313" key="2">
    <source>
        <dbReference type="EMBL" id="MCI94545.1"/>
    </source>
</evidence>
<dbReference type="AlphaFoldDB" id="A0A392W6J8"/>
<proteinExistence type="predicted"/>
<evidence type="ECO:0000256" key="1">
    <source>
        <dbReference type="SAM" id="MobiDB-lite"/>
    </source>
</evidence>
<feature type="region of interest" description="Disordered" evidence="1">
    <location>
        <begin position="1"/>
        <end position="31"/>
    </location>
</feature>
<feature type="non-terminal residue" evidence="2">
    <location>
        <position position="1"/>
    </location>
</feature>
<dbReference type="EMBL" id="LXQA011359323">
    <property type="protein sequence ID" value="MCI94545.1"/>
    <property type="molecule type" value="Genomic_DNA"/>
</dbReference>
<keyword evidence="3" id="KW-1185">Reference proteome</keyword>
<evidence type="ECO:0000313" key="3">
    <source>
        <dbReference type="Proteomes" id="UP000265520"/>
    </source>
</evidence>
<organism evidence="2 3">
    <name type="scientific">Trifolium medium</name>
    <dbReference type="NCBI Taxonomy" id="97028"/>
    <lineage>
        <taxon>Eukaryota</taxon>
        <taxon>Viridiplantae</taxon>
        <taxon>Streptophyta</taxon>
        <taxon>Embryophyta</taxon>
        <taxon>Tracheophyta</taxon>
        <taxon>Spermatophyta</taxon>
        <taxon>Magnoliopsida</taxon>
        <taxon>eudicotyledons</taxon>
        <taxon>Gunneridae</taxon>
        <taxon>Pentapetalae</taxon>
        <taxon>rosids</taxon>
        <taxon>fabids</taxon>
        <taxon>Fabales</taxon>
        <taxon>Fabaceae</taxon>
        <taxon>Papilionoideae</taxon>
        <taxon>50 kb inversion clade</taxon>
        <taxon>NPAAA clade</taxon>
        <taxon>Hologalegina</taxon>
        <taxon>IRL clade</taxon>
        <taxon>Trifolieae</taxon>
        <taxon>Trifolium</taxon>
    </lineage>
</organism>
<name>A0A392W6J8_9FABA</name>